<dbReference type="Pfam" id="PF15915">
    <property type="entry name" value="BAT"/>
    <property type="match status" value="1"/>
</dbReference>
<accession>M0DIV7</accession>
<dbReference type="eggNOG" id="arCOG05374">
    <property type="taxonomic scope" value="Archaea"/>
</dbReference>
<protein>
    <submittedName>
        <fullName evidence="5">Pas domain s-box</fullName>
    </submittedName>
</protein>
<dbReference type="InterPro" id="IPR000014">
    <property type="entry name" value="PAS"/>
</dbReference>
<dbReference type="InParanoid" id="M0DIV7"/>
<dbReference type="Pfam" id="PF08448">
    <property type="entry name" value="PAS_4"/>
    <property type="match status" value="2"/>
</dbReference>
<dbReference type="Proteomes" id="UP000011513">
    <property type="component" value="Unassembled WGS sequence"/>
</dbReference>
<keyword evidence="6" id="KW-1185">Reference proteome</keyword>
<dbReference type="AlphaFoldDB" id="M0DIV7"/>
<dbReference type="SMART" id="SM00086">
    <property type="entry name" value="PAC"/>
    <property type="match status" value="1"/>
</dbReference>
<evidence type="ECO:0000259" key="3">
    <source>
        <dbReference type="PROSITE" id="PS50112"/>
    </source>
</evidence>
<dbReference type="InterPro" id="IPR003018">
    <property type="entry name" value="GAF"/>
</dbReference>
<keyword evidence="2" id="KW-0804">Transcription</keyword>
<dbReference type="SUPFAM" id="SSF55785">
    <property type="entry name" value="PYP-like sensor domain (PAS domain)"/>
    <property type="match status" value="2"/>
</dbReference>
<dbReference type="SUPFAM" id="SSF55781">
    <property type="entry name" value="GAF domain-like"/>
    <property type="match status" value="3"/>
</dbReference>
<dbReference type="CDD" id="cd00130">
    <property type="entry name" value="PAS"/>
    <property type="match status" value="2"/>
</dbReference>
<dbReference type="Pfam" id="PF04967">
    <property type="entry name" value="HTH_10"/>
    <property type="match status" value="1"/>
</dbReference>
<dbReference type="SMART" id="SM00065">
    <property type="entry name" value="GAF"/>
    <property type="match status" value="1"/>
</dbReference>
<feature type="domain" description="PAS" evidence="3">
    <location>
        <begin position="285"/>
        <end position="358"/>
    </location>
</feature>
<dbReference type="Pfam" id="PF01590">
    <property type="entry name" value="GAF"/>
    <property type="match status" value="1"/>
</dbReference>
<keyword evidence="1" id="KW-0805">Transcription regulation</keyword>
<dbReference type="InterPro" id="IPR029016">
    <property type="entry name" value="GAF-like_dom_sf"/>
</dbReference>
<dbReference type="EMBL" id="AOIV01000006">
    <property type="protein sequence ID" value="ELZ34094.1"/>
    <property type="molecule type" value="Genomic_DNA"/>
</dbReference>
<dbReference type="InterPro" id="IPR013656">
    <property type="entry name" value="PAS_4"/>
</dbReference>
<dbReference type="eggNOG" id="arCOG02276">
    <property type="taxonomic scope" value="Archaea"/>
</dbReference>
<dbReference type="PROSITE" id="PS50113">
    <property type="entry name" value="PAC"/>
    <property type="match status" value="1"/>
</dbReference>
<proteinExistence type="predicted"/>
<evidence type="ECO:0000256" key="2">
    <source>
        <dbReference type="ARBA" id="ARBA00023163"/>
    </source>
</evidence>
<dbReference type="eggNOG" id="arCOG02334">
    <property type="taxonomic scope" value="Archaea"/>
</dbReference>
<dbReference type="PATRIC" id="fig|1227487.5.peg.813"/>
<organism evidence="5 6">
    <name type="scientific">Halogeometricum pallidum JCM 14848</name>
    <dbReference type="NCBI Taxonomy" id="1227487"/>
    <lineage>
        <taxon>Archaea</taxon>
        <taxon>Methanobacteriati</taxon>
        <taxon>Methanobacteriota</taxon>
        <taxon>Stenosarchaea group</taxon>
        <taxon>Halobacteria</taxon>
        <taxon>Halobacteriales</taxon>
        <taxon>Haloferacaceae</taxon>
        <taxon>Halogeometricum</taxon>
    </lineage>
</organism>
<dbReference type="InterPro" id="IPR031803">
    <property type="entry name" value="BAT_GAF/HTH-assoc"/>
</dbReference>
<dbReference type="NCBIfam" id="TIGR00229">
    <property type="entry name" value="sensory_box"/>
    <property type="match status" value="1"/>
</dbReference>
<dbReference type="InterPro" id="IPR035965">
    <property type="entry name" value="PAS-like_dom_sf"/>
</dbReference>
<dbReference type="PROSITE" id="PS50112">
    <property type="entry name" value="PAS"/>
    <property type="match status" value="2"/>
</dbReference>
<dbReference type="eggNOG" id="arCOG06712">
    <property type="taxonomic scope" value="Archaea"/>
</dbReference>
<dbReference type="InterPro" id="IPR000700">
    <property type="entry name" value="PAS-assoc_C"/>
</dbReference>
<name>M0DIV7_HALPD</name>
<dbReference type="Gene3D" id="3.30.450.20">
    <property type="entry name" value="PAS domain"/>
    <property type="match status" value="2"/>
</dbReference>
<comment type="caution">
    <text evidence="5">The sequence shown here is derived from an EMBL/GenBank/DDBJ whole genome shotgun (WGS) entry which is preliminary data.</text>
</comment>
<dbReference type="Gene3D" id="3.30.450.40">
    <property type="match status" value="3"/>
</dbReference>
<dbReference type="InterPro" id="IPR001610">
    <property type="entry name" value="PAC"/>
</dbReference>
<dbReference type="SMART" id="SM00091">
    <property type="entry name" value="PAS"/>
    <property type="match status" value="2"/>
</dbReference>
<feature type="domain" description="PAS" evidence="3">
    <location>
        <begin position="401"/>
        <end position="445"/>
    </location>
</feature>
<gene>
    <name evidence="5" type="ORF">C474_04015</name>
</gene>
<dbReference type="InterPro" id="IPR007050">
    <property type="entry name" value="HTH_bacterioopsin"/>
</dbReference>
<evidence type="ECO:0000256" key="1">
    <source>
        <dbReference type="ARBA" id="ARBA00023015"/>
    </source>
</evidence>
<dbReference type="PANTHER" id="PTHR34236">
    <property type="entry name" value="DIMETHYL SULFOXIDE REDUCTASE TRANSCRIPTIONAL ACTIVATOR"/>
    <property type="match status" value="1"/>
</dbReference>
<reference evidence="5 6" key="1">
    <citation type="journal article" date="2014" name="PLoS Genet.">
        <title>Phylogenetically driven sequencing of extremely halophilic archaea reveals strategies for static and dynamic osmo-response.</title>
        <authorList>
            <person name="Becker E.A."/>
            <person name="Seitzer P.M."/>
            <person name="Tritt A."/>
            <person name="Larsen D."/>
            <person name="Krusor M."/>
            <person name="Yao A.I."/>
            <person name="Wu D."/>
            <person name="Madern D."/>
            <person name="Eisen J.A."/>
            <person name="Darling A.E."/>
            <person name="Facciotti M.T."/>
        </authorList>
    </citation>
    <scope>NUCLEOTIDE SEQUENCE [LARGE SCALE GENOMIC DNA]</scope>
    <source>
        <strain evidence="5 6">JCM 14848</strain>
    </source>
</reference>
<evidence type="ECO:0000313" key="5">
    <source>
        <dbReference type="EMBL" id="ELZ34094.1"/>
    </source>
</evidence>
<sequence>MIVLGHEYPPVSDSYTVRIVGTLPEAFDVDGFESEFDAVTLEWGLNPGGDSLDDGVDCIIASPAAVTTFDPGAVAAPVLLVGEDSDGLAERALSAGVADYLTVCGTDAEVTWLAYRVRTAADSYRTDEKRARLDRQQQALSDLGAFALSGPGREEVFDETVRCVSDALGVDRVALFRSRVERGDLSVVAAEGWPRAYVGGVAVGLDSGPGRALAERRSVVENDLAGGETALTANFDARSELNVVVGGANEPWGVLSVHSPTPGAFDGTDTRFVENVAALIAAVIERETLRTTLEETFVRMDQGLLGVDEEWRVTYANPEAERLLDRTRRDLVGEQLWEVFGEESEPLRDRYEEALRTGEKASFEWYYPPHDRWYEMEAYPSSAGLSIYFADVTDRVEREMELLRYERMVEAATDGVYALDAEQYVVQANEAFAKMFEWDLEDLIGTHVSELTGAVAAEAGANARQETGAMGEPQRMEFEVELGDGKEMWVETHFSAIVEEETGQFVGTVGVTRDVTDRRHRERSLTTLHEWTREIAQADDAGDVVERALEASHELFGPCRAAFFDYEAATRRLVRREGSDRLHGRESVEPGEDPCWVAFTEERTTRTEADGDVVEFAPVGQYGVLAVERTAEATQRETDREVLRLLAATTSELLGSVEAKEALRDRDQRLGQQNERLTQLNRINRTVRGVTRSVVHAATMEEATARACERLVEAEPYQFAWLCEYRESAAGDEPSMTPVTTAGVEDGYAARLPEVARTSPFPELLSQVASTGRRAVVDDVLNDPAWEPHRRDALSRGFRSLAVVLAGEDRLLVVHGTRPETFVGEDGDVLVELGETLGAVIDQLGRSQPILGNQQTEVELEIRDDRHFLIRLSEATGHPATVTGVVPTTEGEYRAFVRTVAPREAATDALPAGTVVRELTDKDDGEHLYEIRPSDTTPFETLYAKRGRLHEMQADGDVCTVTLTIPSDVSVRSVVETFDAVYPGTTLAARRTVTETPETRQGFRAHLDEVWTERQREAISAALHGGLYQWPRKTSVSTLAEAFDISSPTFQYHLRAAERKLLELVLE</sequence>
<dbReference type="PANTHER" id="PTHR34236:SF1">
    <property type="entry name" value="DIMETHYL SULFOXIDE REDUCTASE TRANSCRIPTIONAL ACTIVATOR"/>
    <property type="match status" value="1"/>
</dbReference>
<evidence type="ECO:0000259" key="4">
    <source>
        <dbReference type="PROSITE" id="PS50113"/>
    </source>
</evidence>
<feature type="domain" description="PAC" evidence="4">
    <location>
        <begin position="474"/>
        <end position="527"/>
    </location>
</feature>
<evidence type="ECO:0000313" key="6">
    <source>
        <dbReference type="Proteomes" id="UP000011513"/>
    </source>
</evidence>